<comment type="caution">
    <text evidence="2">The sequence shown here is derived from an EMBL/GenBank/DDBJ whole genome shotgun (WGS) entry which is preliminary data.</text>
</comment>
<name>A0ABV9E8R2_9ACTN</name>
<evidence type="ECO:0000313" key="2">
    <source>
        <dbReference type="EMBL" id="MFC4585280.1"/>
    </source>
</evidence>
<evidence type="ECO:0008006" key="4">
    <source>
        <dbReference type="Google" id="ProtNLM"/>
    </source>
</evidence>
<protein>
    <recommendedName>
        <fullName evidence="4">DUF3558 domain-containing protein</fullName>
    </recommendedName>
</protein>
<keyword evidence="3" id="KW-1185">Reference proteome</keyword>
<sequence>MGRPSPATHVAMRATALLGSVLTLALLTGCGGGETTDKPALAAGNSAANAGPPATLKQLATKTGCKKPELQTDADELRQGVCKTSKGQYTVTTFATDKGKSDWLEEAKRWGGNYLVGTRWVIAGNDPGMLQTFSQAVGGNIVTSTP</sequence>
<feature type="chain" id="PRO_5046752699" description="DUF3558 domain-containing protein" evidence="1">
    <location>
        <begin position="26"/>
        <end position="146"/>
    </location>
</feature>
<proteinExistence type="predicted"/>
<reference evidence="3" key="1">
    <citation type="journal article" date="2019" name="Int. J. Syst. Evol. Microbiol.">
        <title>The Global Catalogue of Microorganisms (GCM) 10K type strain sequencing project: providing services to taxonomists for standard genome sequencing and annotation.</title>
        <authorList>
            <consortium name="The Broad Institute Genomics Platform"/>
            <consortium name="The Broad Institute Genome Sequencing Center for Infectious Disease"/>
            <person name="Wu L."/>
            <person name="Ma J."/>
        </authorList>
    </citation>
    <scope>NUCLEOTIDE SEQUENCE [LARGE SCALE GENOMIC DNA]</scope>
    <source>
        <strain evidence="3">CCUG 49560</strain>
    </source>
</reference>
<dbReference type="RefSeq" id="WP_262842673.1">
    <property type="nucleotide sequence ID" value="NZ_JANZYP010000012.1"/>
</dbReference>
<feature type="signal peptide" evidence="1">
    <location>
        <begin position="1"/>
        <end position="25"/>
    </location>
</feature>
<keyword evidence="1" id="KW-0732">Signal</keyword>
<dbReference type="PROSITE" id="PS51257">
    <property type="entry name" value="PROKAR_LIPOPROTEIN"/>
    <property type="match status" value="1"/>
</dbReference>
<gene>
    <name evidence="2" type="ORF">ACFO8L_04310</name>
</gene>
<dbReference type="Proteomes" id="UP001595891">
    <property type="component" value="Unassembled WGS sequence"/>
</dbReference>
<accession>A0ABV9E8R2</accession>
<organism evidence="2 3">
    <name type="scientific">Sphaerisporangium corydalis</name>
    <dbReference type="NCBI Taxonomy" id="1441875"/>
    <lineage>
        <taxon>Bacteria</taxon>
        <taxon>Bacillati</taxon>
        <taxon>Actinomycetota</taxon>
        <taxon>Actinomycetes</taxon>
        <taxon>Streptosporangiales</taxon>
        <taxon>Streptosporangiaceae</taxon>
        <taxon>Sphaerisporangium</taxon>
    </lineage>
</organism>
<evidence type="ECO:0000256" key="1">
    <source>
        <dbReference type="SAM" id="SignalP"/>
    </source>
</evidence>
<dbReference type="EMBL" id="JBHSFN010000002">
    <property type="protein sequence ID" value="MFC4585280.1"/>
    <property type="molecule type" value="Genomic_DNA"/>
</dbReference>
<evidence type="ECO:0000313" key="3">
    <source>
        <dbReference type="Proteomes" id="UP001595891"/>
    </source>
</evidence>